<feature type="domain" description="ABC transmembrane type-1" evidence="8">
    <location>
        <begin position="83"/>
        <end position="287"/>
    </location>
</feature>
<dbReference type="SUPFAM" id="SSF161098">
    <property type="entry name" value="MetI-like"/>
    <property type="match status" value="1"/>
</dbReference>
<organism evidence="9 10">
    <name type="scientific">Anthropogastromicrobium aceti</name>
    <dbReference type="NCBI Taxonomy" id="2981768"/>
    <lineage>
        <taxon>Bacteria</taxon>
        <taxon>Bacillati</taxon>
        <taxon>Bacillota</taxon>
        <taxon>Clostridia</taxon>
        <taxon>Lachnospirales</taxon>
        <taxon>Lachnospiraceae</taxon>
        <taxon>Anthropogastromicrobium</taxon>
    </lineage>
</organism>
<evidence type="ECO:0000313" key="9">
    <source>
        <dbReference type="EMBL" id="MCC2223013.1"/>
    </source>
</evidence>
<keyword evidence="2 7" id="KW-0813">Transport</keyword>
<dbReference type="GO" id="GO:0055085">
    <property type="term" value="P:transmembrane transport"/>
    <property type="evidence" value="ECO:0007669"/>
    <property type="project" value="InterPro"/>
</dbReference>
<evidence type="ECO:0000256" key="1">
    <source>
        <dbReference type="ARBA" id="ARBA00004651"/>
    </source>
</evidence>
<feature type="transmembrane region" description="Helical" evidence="7">
    <location>
        <begin position="150"/>
        <end position="171"/>
    </location>
</feature>
<keyword evidence="4 7" id="KW-0812">Transmembrane</keyword>
<proteinExistence type="inferred from homology"/>
<evidence type="ECO:0000256" key="3">
    <source>
        <dbReference type="ARBA" id="ARBA00022475"/>
    </source>
</evidence>
<dbReference type="GO" id="GO:0005886">
    <property type="term" value="C:plasma membrane"/>
    <property type="evidence" value="ECO:0007669"/>
    <property type="project" value="UniProtKB-SubCell"/>
</dbReference>
<dbReference type="EMBL" id="JAJEQN010000063">
    <property type="protein sequence ID" value="MCC2223013.1"/>
    <property type="molecule type" value="Genomic_DNA"/>
</dbReference>
<feature type="transmembrane region" description="Helical" evidence="7">
    <location>
        <begin position="121"/>
        <end position="144"/>
    </location>
</feature>
<evidence type="ECO:0000256" key="5">
    <source>
        <dbReference type="ARBA" id="ARBA00022989"/>
    </source>
</evidence>
<feature type="transmembrane region" description="Helical" evidence="7">
    <location>
        <begin position="57"/>
        <end position="74"/>
    </location>
</feature>
<protein>
    <submittedName>
        <fullName evidence="9">Carbohydrate ABC transporter permease</fullName>
    </submittedName>
</protein>
<accession>A0AAE3JDU8</accession>
<dbReference type="Gene3D" id="1.10.3720.10">
    <property type="entry name" value="MetI-like"/>
    <property type="match status" value="1"/>
</dbReference>
<dbReference type="PANTHER" id="PTHR43744:SF9">
    <property type="entry name" value="POLYGALACTURONAN_RHAMNOGALACTURONAN TRANSPORT SYSTEM PERMEASE PROTEIN YTCP"/>
    <property type="match status" value="1"/>
</dbReference>
<dbReference type="PANTHER" id="PTHR43744">
    <property type="entry name" value="ABC TRANSPORTER PERMEASE PROTEIN MG189-RELATED-RELATED"/>
    <property type="match status" value="1"/>
</dbReference>
<feature type="transmembrane region" description="Helical" evidence="7">
    <location>
        <begin position="86"/>
        <end position="109"/>
    </location>
</feature>
<evidence type="ECO:0000256" key="4">
    <source>
        <dbReference type="ARBA" id="ARBA00022692"/>
    </source>
</evidence>
<reference evidence="9 10" key="1">
    <citation type="submission" date="2021-10" db="EMBL/GenBank/DDBJ databases">
        <title>Anaerobic single-cell dispensing facilitates the cultivation of human gut bacteria.</title>
        <authorList>
            <person name="Afrizal A."/>
        </authorList>
    </citation>
    <scope>NUCLEOTIDE SEQUENCE [LARGE SCALE GENOMIC DNA]</scope>
    <source>
        <strain evidence="9 10">CLA-AA-H224</strain>
    </source>
</reference>
<dbReference type="InterPro" id="IPR035906">
    <property type="entry name" value="MetI-like_sf"/>
</dbReference>
<keyword evidence="3" id="KW-1003">Cell membrane</keyword>
<dbReference type="Proteomes" id="UP001198200">
    <property type="component" value="Unassembled WGS sequence"/>
</dbReference>
<evidence type="ECO:0000259" key="8">
    <source>
        <dbReference type="PROSITE" id="PS50928"/>
    </source>
</evidence>
<keyword evidence="10" id="KW-1185">Reference proteome</keyword>
<evidence type="ECO:0000256" key="2">
    <source>
        <dbReference type="ARBA" id="ARBA00022448"/>
    </source>
</evidence>
<keyword evidence="5 7" id="KW-1133">Transmembrane helix</keyword>
<gene>
    <name evidence="9" type="ORF">LKD48_15530</name>
</gene>
<evidence type="ECO:0000256" key="7">
    <source>
        <dbReference type="RuleBase" id="RU363032"/>
    </source>
</evidence>
<keyword evidence="6 7" id="KW-0472">Membrane</keyword>
<comment type="similarity">
    <text evidence="7">Belongs to the binding-protein-dependent transport system permease family.</text>
</comment>
<dbReference type="AlphaFoldDB" id="A0AAE3JDU8"/>
<comment type="subcellular location">
    <subcellularLocation>
        <location evidence="1 7">Cell membrane</location>
        <topology evidence="1 7">Multi-pass membrane protein</topology>
    </subcellularLocation>
</comment>
<feature type="transmembrane region" description="Helical" evidence="7">
    <location>
        <begin position="22"/>
        <end position="45"/>
    </location>
</feature>
<dbReference type="RefSeq" id="WP_308732533.1">
    <property type="nucleotide sequence ID" value="NZ_JAJEQN010000063.1"/>
</dbReference>
<evidence type="ECO:0000256" key="6">
    <source>
        <dbReference type="ARBA" id="ARBA00023136"/>
    </source>
</evidence>
<dbReference type="PROSITE" id="PS50928">
    <property type="entry name" value="ABC_TM1"/>
    <property type="match status" value="1"/>
</dbReference>
<dbReference type="CDD" id="cd06261">
    <property type="entry name" value="TM_PBP2"/>
    <property type="match status" value="1"/>
</dbReference>
<dbReference type="Pfam" id="PF00528">
    <property type="entry name" value="BPD_transp_1"/>
    <property type="match status" value="1"/>
</dbReference>
<evidence type="ECO:0000313" key="10">
    <source>
        <dbReference type="Proteomes" id="UP001198200"/>
    </source>
</evidence>
<dbReference type="InterPro" id="IPR000515">
    <property type="entry name" value="MetI-like"/>
</dbReference>
<comment type="caution">
    <text evidence="9">The sequence shown here is derived from an EMBL/GenBank/DDBJ whole genome shotgun (WGS) entry which is preliminary data.</text>
</comment>
<sequence>MANNISRANRIKRSPGDAFVQVLLYVFVALFAIATVIPFLYVLAGSFATEQELTEKSFFLFPTVFSTNAYSYIVKDGSIFRGLANSLLVTAVGTFINMFMSTTLAYPLARSDFRWRNGITNMVIVTMLFGGGMVPSYILVVNILHLRNTYWALWLPGAISAFNMIIIKNYFQGLPKELEEASHIDGASDLTIFLKVVLPLSKPVLASVGLFYAVGHWNSYFNSLLYIDNVNMKVVQQVLREVMQQAQQAETDELMDWGSNGAPPSKAVRMASTVVATVPILCVYPFIQKFFTQGVMVGAVKG</sequence>
<name>A0AAE3JDU8_9FIRM</name>